<reference evidence="2 3" key="1">
    <citation type="submission" date="2015-01" db="EMBL/GenBank/DDBJ databases">
        <title>Evolution of Trichinella species and genotypes.</title>
        <authorList>
            <person name="Korhonen P.K."/>
            <person name="Edoardo P."/>
            <person name="Giuseppe L.R."/>
            <person name="Gasser R.B."/>
        </authorList>
    </citation>
    <scope>NUCLEOTIDE SEQUENCE [LARGE SCALE GENOMIC DNA]</scope>
    <source>
        <strain evidence="2">ISS417</strain>
    </source>
</reference>
<evidence type="ECO:0000256" key="1">
    <source>
        <dbReference type="SAM" id="MobiDB-lite"/>
    </source>
</evidence>
<accession>A0A0V0TK37</accession>
<keyword evidence="3" id="KW-1185">Reference proteome</keyword>
<evidence type="ECO:0000313" key="2">
    <source>
        <dbReference type="EMBL" id="KRX39389.1"/>
    </source>
</evidence>
<sequence length="89" mass="10046">MTIKDSISPIPITTSFLSPGLLENRIARGFKSQTKKSYGNKHRITDTKKSQHNRVQPSQSLFRPRTLLSTVSLKDDQSEIVAPFKKKCS</sequence>
<dbReference type="Proteomes" id="UP000055048">
    <property type="component" value="Unassembled WGS sequence"/>
</dbReference>
<proteinExistence type="predicted"/>
<gene>
    <name evidence="2" type="ORF">T05_14760</name>
</gene>
<protein>
    <submittedName>
        <fullName evidence="2">Uncharacterized protein</fullName>
    </submittedName>
</protein>
<organism evidence="2 3">
    <name type="scientific">Trichinella murrelli</name>
    <dbReference type="NCBI Taxonomy" id="144512"/>
    <lineage>
        <taxon>Eukaryota</taxon>
        <taxon>Metazoa</taxon>
        <taxon>Ecdysozoa</taxon>
        <taxon>Nematoda</taxon>
        <taxon>Enoplea</taxon>
        <taxon>Dorylaimia</taxon>
        <taxon>Trichinellida</taxon>
        <taxon>Trichinellidae</taxon>
        <taxon>Trichinella</taxon>
    </lineage>
</organism>
<comment type="caution">
    <text evidence="2">The sequence shown here is derived from an EMBL/GenBank/DDBJ whole genome shotgun (WGS) entry which is preliminary data.</text>
</comment>
<name>A0A0V0TK37_9BILA</name>
<dbReference type="AlphaFoldDB" id="A0A0V0TK37"/>
<dbReference type="EMBL" id="JYDJ01000235">
    <property type="protein sequence ID" value="KRX39389.1"/>
    <property type="molecule type" value="Genomic_DNA"/>
</dbReference>
<feature type="region of interest" description="Disordered" evidence="1">
    <location>
        <begin position="32"/>
        <end position="60"/>
    </location>
</feature>
<evidence type="ECO:0000313" key="3">
    <source>
        <dbReference type="Proteomes" id="UP000055048"/>
    </source>
</evidence>